<feature type="transmembrane region" description="Helical" evidence="7">
    <location>
        <begin position="912"/>
        <end position="939"/>
    </location>
</feature>
<evidence type="ECO:0000256" key="6">
    <source>
        <dbReference type="ARBA" id="ARBA00023180"/>
    </source>
</evidence>
<evidence type="ECO:0000313" key="10">
    <source>
        <dbReference type="Proteomes" id="UP001230188"/>
    </source>
</evidence>
<dbReference type="PRINTS" id="PR00248">
    <property type="entry name" value="GPCRMGR"/>
</dbReference>
<dbReference type="Pfam" id="PF01094">
    <property type="entry name" value="ANF_receptor"/>
    <property type="match status" value="1"/>
</dbReference>
<feature type="transmembrane region" description="Helical" evidence="7">
    <location>
        <begin position="763"/>
        <end position="782"/>
    </location>
</feature>
<dbReference type="InterPro" id="IPR001828">
    <property type="entry name" value="ANF_lig-bd_rcpt"/>
</dbReference>
<dbReference type="InterPro" id="IPR000337">
    <property type="entry name" value="GPCR_3"/>
</dbReference>
<dbReference type="InterPro" id="IPR051010">
    <property type="entry name" value="BCAA_transport"/>
</dbReference>
<feature type="domain" description="Receptor ligand binding region" evidence="8">
    <location>
        <begin position="44"/>
        <end position="394"/>
    </location>
</feature>
<protein>
    <recommendedName>
        <fullName evidence="8">Receptor ligand binding region domain-containing protein</fullName>
    </recommendedName>
</protein>
<feature type="transmembrane region" description="Helical" evidence="7">
    <location>
        <begin position="959"/>
        <end position="978"/>
    </location>
</feature>
<evidence type="ECO:0000313" key="9">
    <source>
        <dbReference type="EMBL" id="KAJ8602800.1"/>
    </source>
</evidence>
<feature type="transmembrane region" description="Helical" evidence="7">
    <location>
        <begin position="678"/>
        <end position="696"/>
    </location>
</feature>
<gene>
    <name evidence="9" type="ORF">CTAYLR_002616</name>
</gene>
<dbReference type="GO" id="GO:0016020">
    <property type="term" value="C:membrane"/>
    <property type="evidence" value="ECO:0007669"/>
    <property type="project" value="UniProtKB-SubCell"/>
</dbReference>
<accession>A0AAD7UD12</accession>
<feature type="transmembrane region" description="Helical" evidence="7">
    <location>
        <begin position="802"/>
        <end position="826"/>
    </location>
</feature>
<keyword evidence="6" id="KW-0325">Glycoprotein</keyword>
<evidence type="ECO:0000259" key="8">
    <source>
        <dbReference type="Pfam" id="PF01094"/>
    </source>
</evidence>
<dbReference type="Gene3D" id="3.40.50.2300">
    <property type="match status" value="2"/>
</dbReference>
<evidence type="ECO:0000256" key="1">
    <source>
        <dbReference type="ARBA" id="ARBA00004141"/>
    </source>
</evidence>
<dbReference type="AlphaFoldDB" id="A0AAD7UD12"/>
<organism evidence="9 10">
    <name type="scientific">Chrysophaeum taylorii</name>
    <dbReference type="NCBI Taxonomy" id="2483200"/>
    <lineage>
        <taxon>Eukaryota</taxon>
        <taxon>Sar</taxon>
        <taxon>Stramenopiles</taxon>
        <taxon>Ochrophyta</taxon>
        <taxon>Pelagophyceae</taxon>
        <taxon>Pelagomonadales</taxon>
        <taxon>Pelagomonadaceae</taxon>
        <taxon>Chrysophaeum</taxon>
    </lineage>
</organism>
<comment type="subcellular location">
    <subcellularLocation>
        <location evidence="1">Membrane</location>
        <topology evidence="1">Multi-pass membrane protein</topology>
    </subcellularLocation>
</comment>
<dbReference type="SUPFAM" id="SSF53822">
    <property type="entry name" value="Periplasmic binding protein-like I"/>
    <property type="match status" value="1"/>
</dbReference>
<proteinExistence type="predicted"/>
<name>A0AAD7UD12_9STRA</name>
<feature type="transmembrane region" description="Helical" evidence="7">
    <location>
        <begin position="987"/>
        <end position="1009"/>
    </location>
</feature>
<keyword evidence="10" id="KW-1185">Reference proteome</keyword>
<feature type="transmembrane region" description="Helical" evidence="7">
    <location>
        <begin position="850"/>
        <end position="874"/>
    </location>
</feature>
<evidence type="ECO:0000256" key="2">
    <source>
        <dbReference type="ARBA" id="ARBA00022692"/>
    </source>
</evidence>
<dbReference type="EMBL" id="JAQMWT010000366">
    <property type="protein sequence ID" value="KAJ8602800.1"/>
    <property type="molecule type" value="Genomic_DNA"/>
</dbReference>
<dbReference type="PANTHER" id="PTHR30483:SF6">
    <property type="entry name" value="PERIPLASMIC BINDING PROTEIN OF ABC TRANSPORTER FOR NATURAL AMINO ACIDS"/>
    <property type="match status" value="1"/>
</dbReference>
<evidence type="ECO:0000256" key="7">
    <source>
        <dbReference type="SAM" id="Phobius"/>
    </source>
</evidence>
<comment type="caution">
    <text evidence="9">The sequence shown here is derived from an EMBL/GenBank/DDBJ whole genome shotgun (WGS) entry which is preliminary data.</text>
</comment>
<dbReference type="GO" id="GO:0004930">
    <property type="term" value="F:G protein-coupled receptor activity"/>
    <property type="evidence" value="ECO:0007669"/>
    <property type="project" value="InterPro"/>
</dbReference>
<evidence type="ECO:0000256" key="5">
    <source>
        <dbReference type="ARBA" id="ARBA00023170"/>
    </source>
</evidence>
<dbReference type="Gene3D" id="2.10.50.10">
    <property type="entry name" value="Tumor Necrosis Factor Receptor, subunit A, domain 2"/>
    <property type="match status" value="1"/>
</dbReference>
<evidence type="ECO:0000256" key="3">
    <source>
        <dbReference type="ARBA" id="ARBA00022989"/>
    </source>
</evidence>
<dbReference type="InterPro" id="IPR028082">
    <property type="entry name" value="Peripla_BP_I"/>
</dbReference>
<dbReference type="Proteomes" id="UP001230188">
    <property type="component" value="Unassembled WGS sequence"/>
</dbReference>
<sequence length="1253" mass="138492">MYFLVPWLVAGAEKRRTTLRVGGLFPFRRGSSEQEFAHGVFKQVAGAALLAVDHFNERNGVVAPVLANLGECSLRIEMEVFDTRTEASWTMAAYRNAGTVDAFVGPALSSNCEPAATEATVDGTPVVSYSSTATSLSAKSAYPLIARTIPPDSLVAKRTVELAAEIGFHRIAVLYTSSSYGEGWASVVTSECPGLRLECRTASFESGDGNSIQRGLDALRDYTIFLVIMIDDDFERVLRQATEANMTGAHTAWYTADGVTEEAVLSLDLELGKIANGIGRVIATGAVDGARGTRALRETFDARDARTFQMPVMFEEDTNLTYDQAHYAYDAVVALGKAACDANETIFLASSKSSSSLEWLSSYEDAWMTSSSLMRAIVGTEFEGASGSVSFSASTADRETANILLQNFVLDDRGKLEKHDILLYRNGAWESLSDRPFIYNSGSATPPEDALPWPVVCGPGYYADEFQCRACPAGKYKPDWSNGTSNCIPCDSYSFSETAGSAECRACGKNAHSVDGSGSSSRYDCYCEQGSYSRVWPIDPDKGCESCRHLEAHCRGGSCQPSPKKNNWLSPTTTKDLYTYRCRQGFFCPGSRKPGHAARGFERVTYDDDDDARNGSSTRFGGGFCHNSKGETEDLRSPNKWCLAGRDVQIPLCDGTKTTGRKRYFSVSNLSARCPEFVSYRLFTIFCWLLLAALFVTMNEIIRPRYQVLNIILDVYQDLGVISTFHYYWPAPLEVTFVAYSIALLDVDTYEPTCAIRDWGFPHAFWVMLSLPIIHAAFRISYTALSSPRNLDAWRRTTGSVLSYLFGSYPSLITRCLSAFTCWHIRGVGLLQEENLEQRCHAPSNQVRRVVAACYLAVVVIAVPVVIFAHLNVLRRKNLLCSRQTLDKYGFLYNSFHSNALHWGVVRLAKQAALCAIATTLWASPAIQMLASVCVLAYVASEQSQTSPNLAVVCNDFELYGLLLVVVSSCLGFIFTYVETSNSHQHGLFIIIFFGVQGAYLAAGLYVTYDETRAVAARDEAKRVISDAIAAAAAAAARTRSDDEESWVSIILGTSGSADLEILETFKGEWLKTWVQGQTFRADPHRAISEFQALDAVLAPFVADDSLTNNFSNSYEADFYRHLDQHIPALLDLLVSCSDDVRLELRDAVTAVARSRYFRHLSGFSFAHCIEKIDRSSVLVFLMHVSRGIQRAKFADFIKTLVDSNPSHAKQRSNAAALRLALALQRAWRLRRGIHKMLHPRHHHHQVSVSRFF</sequence>
<keyword evidence="4 7" id="KW-0472">Membrane</keyword>
<dbReference type="PANTHER" id="PTHR30483">
    <property type="entry name" value="LEUCINE-SPECIFIC-BINDING PROTEIN"/>
    <property type="match status" value="1"/>
</dbReference>
<reference evidence="9" key="1">
    <citation type="submission" date="2023-01" db="EMBL/GenBank/DDBJ databases">
        <title>Metagenome sequencing of chrysophaentin producing Chrysophaeum taylorii.</title>
        <authorList>
            <person name="Davison J."/>
            <person name="Bewley C."/>
        </authorList>
    </citation>
    <scope>NUCLEOTIDE SEQUENCE</scope>
    <source>
        <strain evidence="9">NIES-1699</strain>
    </source>
</reference>
<dbReference type="SMART" id="SM01411">
    <property type="entry name" value="Ephrin_rec_like"/>
    <property type="match status" value="1"/>
</dbReference>
<keyword evidence="2 7" id="KW-0812">Transmembrane</keyword>
<evidence type="ECO:0000256" key="4">
    <source>
        <dbReference type="ARBA" id="ARBA00023136"/>
    </source>
</evidence>
<keyword evidence="5" id="KW-0675">Receptor</keyword>
<keyword evidence="3 7" id="KW-1133">Transmembrane helix</keyword>